<keyword evidence="2" id="KW-1185">Reference proteome</keyword>
<dbReference type="Proteomes" id="UP000011625">
    <property type="component" value="Unassembled WGS sequence"/>
</dbReference>
<dbReference type="InterPro" id="IPR029063">
    <property type="entry name" value="SAM-dependent_MTases_sf"/>
</dbReference>
<dbReference type="AlphaFoldDB" id="M0MZ44"/>
<dbReference type="Gene3D" id="3.40.50.150">
    <property type="entry name" value="Vaccinia Virus protein VP39"/>
    <property type="match status" value="1"/>
</dbReference>
<dbReference type="SUPFAM" id="SSF53335">
    <property type="entry name" value="S-adenosyl-L-methionine-dependent methyltransferases"/>
    <property type="match status" value="1"/>
</dbReference>
<dbReference type="RefSeq" id="WP_005044848.1">
    <property type="nucleotide sequence ID" value="NZ_AOME01000074.1"/>
</dbReference>
<dbReference type="EMBL" id="AOME01000074">
    <property type="protein sequence ID" value="EMA50129.1"/>
    <property type="molecule type" value="Genomic_DNA"/>
</dbReference>
<accession>M0MZ44</accession>
<dbReference type="PATRIC" id="fig|1227456.3.peg.3151"/>
<sequence length="235" mass="26230">MEHDPFGRAIRDYHRGEQDEALVDRDGAETREHPIEEFYFGAFEPESESGAWLTSWLDGPLLDMGAGAGRDTLYFQEHFETVAIEPSASLVETMRDRGVRDARVGDMFTLRESFERDRFQSALAIGTQMGLAGSMQGLRRFLGNLAFVTTPDASAVLDGYDPSHESEDLIGYRADPTPGLAHRVLHFEYDGDVGETLHFRLFSPDRVREAAVGTGWAVVECRSDAGYYRLALTKA</sequence>
<reference evidence="1 2" key="1">
    <citation type="journal article" date="2014" name="PLoS Genet.">
        <title>Phylogenetically driven sequencing of extremely halophilic archaea reveals strategies for static and dynamic osmo-response.</title>
        <authorList>
            <person name="Becker E.A."/>
            <person name="Seitzer P.M."/>
            <person name="Tritt A."/>
            <person name="Larsen D."/>
            <person name="Krusor M."/>
            <person name="Yao A.I."/>
            <person name="Wu D."/>
            <person name="Madern D."/>
            <person name="Eisen J.A."/>
            <person name="Darling A.E."/>
            <person name="Facciotti M.T."/>
        </authorList>
    </citation>
    <scope>NUCLEOTIDE SEQUENCE [LARGE SCALE GENOMIC DNA]</scope>
    <source>
        <strain evidence="1 2">DSM 8989</strain>
    </source>
</reference>
<dbReference type="STRING" id="1227456.C450_15533"/>
<gene>
    <name evidence="1" type="ORF">C450_15533</name>
</gene>
<comment type="caution">
    <text evidence="1">The sequence shown here is derived from an EMBL/GenBank/DDBJ whole genome shotgun (WGS) entry which is preliminary data.</text>
</comment>
<proteinExistence type="predicted"/>
<protein>
    <submittedName>
        <fullName evidence="1">Uncharacterized protein</fullName>
    </submittedName>
</protein>
<name>M0MZ44_9EURY</name>
<evidence type="ECO:0000313" key="2">
    <source>
        <dbReference type="Proteomes" id="UP000011625"/>
    </source>
</evidence>
<evidence type="ECO:0000313" key="1">
    <source>
        <dbReference type="EMBL" id="EMA50129.1"/>
    </source>
</evidence>
<organism evidence="1 2">
    <name type="scientific">Halococcus salifodinae DSM 8989</name>
    <dbReference type="NCBI Taxonomy" id="1227456"/>
    <lineage>
        <taxon>Archaea</taxon>
        <taxon>Methanobacteriati</taxon>
        <taxon>Methanobacteriota</taxon>
        <taxon>Stenosarchaea group</taxon>
        <taxon>Halobacteria</taxon>
        <taxon>Halobacteriales</taxon>
        <taxon>Halococcaceae</taxon>
        <taxon>Halococcus</taxon>
    </lineage>
</organism>